<dbReference type="AlphaFoldDB" id="F3GCF2"/>
<dbReference type="HOGENOM" id="CLU_1053203_0_0_6"/>
<evidence type="ECO:0000313" key="1">
    <source>
        <dbReference type="EMBL" id="EGH44752.1"/>
    </source>
</evidence>
<accession>F3GCF2</accession>
<protein>
    <submittedName>
        <fullName evidence="1">Uncharacterized protein</fullName>
    </submittedName>
</protein>
<sequence>MTKSKAVQDEIAESSQTAAHTQKKCFIVTPIGGADSPTRRAADGLISSVLKPLMAELGFEVFVAHEISLTGSISRQVVEHILEDDLVIANLSELNANVMYELAVRHCTGKPVVAIAVAGTRLPFDIADERTVFYTDDMRGVVELTLALRKAVEASLTKAEGDNPVLRVRHNRALLESLDQGDAKTILIERLDNIEELLRDIRSGGRRNLGYTTPSSKLGAVIVIVEGGSSVIGTYGELLRTYGLIVSWSIGESPQQQLAKGVFVLKSSEPISMSLITEAARNLNIRILEVAQG</sequence>
<dbReference type="BioCyc" id="PSYR629263:G11X0-4149-MONOMER"/>
<keyword evidence="2" id="KW-1185">Reference proteome</keyword>
<dbReference type="Gene3D" id="3.40.50.450">
    <property type="match status" value="1"/>
</dbReference>
<name>F3GCF2_PSESJ</name>
<dbReference type="EMBL" id="AEAI01001070">
    <property type="protein sequence ID" value="EGH44752.1"/>
    <property type="molecule type" value="Genomic_DNA"/>
</dbReference>
<evidence type="ECO:0000313" key="2">
    <source>
        <dbReference type="Proteomes" id="UP000004986"/>
    </source>
</evidence>
<reference evidence="1 2" key="1">
    <citation type="journal article" date="2011" name="PLoS Pathog.">
        <title>Dynamic evolution of pathogenicity revealed by sequencing and comparative genomics of 19 Pseudomonas syringae isolates.</title>
        <authorList>
            <person name="Baltrus D.A."/>
            <person name="Nishimura M.T."/>
            <person name="Romanchuk A."/>
            <person name="Chang J.H."/>
            <person name="Mukhtar M.S."/>
            <person name="Cherkis K."/>
            <person name="Roach J."/>
            <person name="Grant S.R."/>
            <person name="Jones C.D."/>
            <person name="Dangl J.L."/>
        </authorList>
    </citation>
    <scope>NUCLEOTIDE SEQUENCE [LARGE SCALE GENOMIC DNA]</scope>
    <source>
        <strain evidence="1 2">1704B</strain>
    </source>
</reference>
<dbReference type="Proteomes" id="UP000004986">
    <property type="component" value="Unassembled WGS sequence"/>
</dbReference>
<proteinExistence type="predicted"/>
<comment type="caution">
    <text evidence="1">The sequence shown here is derived from an EMBL/GenBank/DDBJ whole genome shotgun (WGS) entry which is preliminary data.</text>
</comment>
<organism evidence="1 2">
    <name type="scientific">Pseudomonas syringae pv. pisi str. 1704B</name>
    <dbReference type="NCBI Taxonomy" id="629263"/>
    <lineage>
        <taxon>Bacteria</taxon>
        <taxon>Pseudomonadati</taxon>
        <taxon>Pseudomonadota</taxon>
        <taxon>Gammaproteobacteria</taxon>
        <taxon>Pseudomonadales</taxon>
        <taxon>Pseudomonadaceae</taxon>
        <taxon>Pseudomonas</taxon>
        <taxon>Pseudomonas syringae</taxon>
    </lineage>
</organism>
<gene>
    <name evidence="1" type="ORF">PSYPI_21230</name>
</gene>